<sequence>MLVIGVEYEPSSELTIEKSSVEGPSQIMTTIEEEEKRNVKVLNEGRSPQKMIEMEDNRKGIEENTPVVIQDGDRTKHKLDAIGDGRLNNTMRGGLQATTKEIQRIKKEEKENDIGGLCDRGEKERRNVELKVKKPESKRNRINCGHYRRQRVKWTKRNQQFMDQDCKKTSERSRFGS</sequence>
<feature type="region of interest" description="Disordered" evidence="1">
    <location>
        <begin position="48"/>
        <end position="73"/>
    </location>
</feature>
<evidence type="ECO:0000313" key="3">
    <source>
        <dbReference type="Proteomes" id="UP001642487"/>
    </source>
</evidence>
<organism evidence="2 3">
    <name type="scientific">Citrullus colocynthis</name>
    <name type="common">colocynth</name>
    <dbReference type="NCBI Taxonomy" id="252529"/>
    <lineage>
        <taxon>Eukaryota</taxon>
        <taxon>Viridiplantae</taxon>
        <taxon>Streptophyta</taxon>
        <taxon>Embryophyta</taxon>
        <taxon>Tracheophyta</taxon>
        <taxon>Spermatophyta</taxon>
        <taxon>Magnoliopsida</taxon>
        <taxon>eudicotyledons</taxon>
        <taxon>Gunneridae</taxon>
        <taxon>Pentapetalae</taxon>
        <taxon>rosids</taxon>
        <taxon>fabids</taxon>
        <taxon>Cucurbitales</taxon>
        <taxon>Cucurbitaceae</taxon>
        <taxon>Benincaseae</taxon>
        <taxon>Citrullus</taxon>
    </lineage>
</organism>
<protein>
    <submittedName>
        <fullName evidence="2">Uncharacterized protein</fullName>
    </submittedName>
</protein>
<reference evidence="2 3" key="1">
    <citation type="submission" date="2024-03" db="EMBL/GenBank/DDBJ databases">
        <authorList>
            <person name="Gkanogiannis A."/>
            <person name="Becerra Lopez-Lavalle L."/>
        </authorList>
    </citation>
    <scope>NUCLEOTIDE SEQUENCE [LARGE SCALE GENOMIC DNA]</scope>
</reference>
<name>A0ABP0Y0S1_9ROSI</name>
<evidence type="ECO:0000313" key="2">
    <source>
        <dbReference type="EMBL" id="CAK9314027.1"/>
    </source>
</evidence>
<keyword evidence="3" id="KW-1185">Reference proteome</keyword>
<dbReference type="EMBL" id="OZ021745">
    <property type="protein sequence ID" value="CAK9314027.1"/>
    <property type="molecule type" value="Genomic_DNA"/>
</dbReference>
<proteinExistence type="predicted"/>
<feature type="compositionally biased region" description="Basic and acidic residues" evidence="1">
    <location>
        <begin position="52"/>
        <end position="62"/>
    </location>
</feature>
<accession>A0ABP0Y0S1</accession>
<gene>
    <name evidence="2" type="ORF">CITCOLO1_LOCUS5768</name>
</gene>
<evidence type="ECO:0000256" key="1">
    <source>
        <dbReference type="SAM" id="MobiDB-lite"/>
    </source>
</evidence>
<dbReference type="Proteomes" id="UP001642487">
    <property type="component" value="Chromosome 11"/>
</dbReference>